<evidence type="ECO:0000313" key="1">
    <source>
        <dbReference type="EMBL" id="GAA2794582.1"/>
    </source>
</evidence>
<organism evidence="1 2">
    <name type="scientific">Saccharopolyspora taberi</name>
    <dbReference type="NCBI Taxonomy" id="60895"/>
    <lineage>
        <taxon>Bacteria</taxon>
        <taxon>Bacillati</taxon>
        <taxon>Actinomycetota</taxon>
        <taxon>Actinomycetes</taxon>
        <taxon>Pseudonocardiales</taxon>
        <taxon>Pseudonocardiaceae</taxon>
        <taxon>Saccharopolyspora</taxon>
    </lineage>
</organism>
<dbReference type="Proteomes" id="UP001500979">
    <property type="component" value="Unassembled WGS sequence"/>
</dbReference>
<dbReference type="InterPro" id="IPR019587">
    <property type="entry name" value="Polyketide_cyclase/dehydratase"/>
</dbReference>
<dbReference type="CDD" id="cd07812">
    <property type="entry name" value="SRPBCC"/>
    <property type="match status" value="1"/>
</dbReference>
<comment type="caution">
    <text evidence="1">The sequence shown here is derived from an EMBL/GenBank/DDBJ whole genome shotgun (WGS) entry which is preliminary data.</text>
</comment>
<evidence type="ECO:0000313" key="2">
    <source>
        <dbReference type="Proteomes" id="UP001500979"/>
    </source>
</evidence>
<dbReference type="EMBL" id="BAAAUX010000014">
    <property type="protein sequence ID" value="GAA2794582.1"/>
    <property type="molecule type" value="Genomic_DNA"/>
</dbReference>
<dbReference type="Pfam" id="PF10604">
    <property type="entry name" value="Polyketide_cyc2"/>
    <property type="match status" value="1"/>
</dbReference>
<gene>
    <name evidence="1" type="ORF">GCM10010470_31880</name>
</gene>
<sequence>MDHEPAYDISASVHVRADPGAVYELASDITRMGEWSPECVGGEWTEGDPGAVGARFRGHNRIGDQSWSTDCLVVSADPGRRFAWAVLTSAPDAETAVWSFEVVPDDAGSTLTQRFVMREPTDLMLRMDAESGGTFITERRASLEASMGETVGAIKRSIELTAQG</sequence>
<name>A0ABN3VDJ4_9PSEU</name>
<keyword evidence="2" id="KW-1185">Reference proteome</keyword>
<dbReference type="Gene3D" id="3.30.530.20">
    <property type="match status" value="1"/>
</dbReference>
<reference evidence="1 2" key="1">
    <citation type="journal article" date="2019" name="Int. J. Syst. Evol. Microbiol.">
        <title>The Global Catalogue of Microorganisms (GCM) 10K type strain sequencing project: providing services to taxonomists for standard genome sequencing and annotation.</title>
        <authorList>
            <consortium name="The Broad Institute Genomics Platform"/>
            <consortium name="The Broad Institute Genome Sequencing Center for Infectious Disease"/>
            <person name="Wu L."/>
            <person name="Ma J."/>
        </authorList>
    </citation>
    <scope>NUCLEOTIDE SEQUENCE [LARGE SCALE GENOMIC DNA]</scope>
    <source>
        <strain evidence="1 2">JCM 9383</strain>
    </source>
</reference>
<dbReference type="SUPFAM" id="SSF55961">
    <property type="entry name" value="Bet v1-like"/>
    <property type="match status" value="1"/>
</dbReference>
<dbReference type="RefSeq" id="WP_344680459.1">
    <property type="nucleotide sequence ID" value="NZ_BAAAUX010000014.1"/>
</dbReference>
<accession>A0ABN3VDJ4</accession>
<dbReference type="InterPro" id="IPR023393">
    <property type="entry name" value="START-like_dom_sf"/>
</dbReference>
<protein>
    <submittedName>
        <fullName evidence="1">SRPBCC family protein</fullName>
    </submittedName>
</protein>
<proteinExistence type="predicted"/>